<gene>
    <name evidence="1" type="ORF">HUF19_03680</name>
</gene>
<organism evidence="1 2">
    <name type="scientific">Thalassolituus hydrocarboniclasticus</name>
    <dbReference type="NCBI Taxonomy" id="2742796"/>
    <lineage>
        <taxon>Bacteria</taxon>
        <taxon>Pseudomonadati</taxon>
        <taxon>Pseudomonadota</taxon>
        <taxon>Gammaproteobacteria</taxon>
        <taxon>Oceanospirillales</taxon>
        <taxon>Oceanospirillaceae</taxon>
        <taxon>Thalassolituus</taxon>
    </lineage>
</organism>
<reference evidence="2" key="1">
    <citation type="submission" date="2020-06" db="EMBL/GenBank/DDBJ databases">
        <title>Thalassolituus marinus alknpb1M-1, a hydrocarbon-degrading bacterium isolated from the deep-sea overlying water using an in-situ strategy from the South China Sea basin.</title>
        <authorList>
            <person name="Dong C."/>
            <person name="Chen Y."/>
            <person name="Shao Z."/>
        </authorList>
    </citation>
    <scope>NUCLEOTIDE SEQUENCE [LARGE SCALE GENOMIC DNA]</scope>
    <source>
        <strain evidence="2">alknpb1M-1</strain>
    </source>
</reference>
<dbReference type="RefSeq" id="WP_260998551.1">
    <property type="nucleotide sequence ID" value="NZ_CP054475.1"/>
</dbReference>
<sequence length="83" mass="9344">MSQALPVKQAEISYGEVSTILSEKVMIPINCDHCQQDTDISIETLKNKHGILCEHCSSVRTFSTTEMRLMRMLLAQAGYHFAL</sequence>
<name>A0ABY6A7P2_9GAMM</name>
<dbReference type="Proteomes" id="UP001065322">
    <property type="component" value="Chromosome"/>
</dbReference>
<protein>
    <submittedName>
        <fullName evidence="1">Uncharacterized protein</fullName>
    </submittedName>
</protein>
<dbReference type="EMBL" id="CP054475">
    <property type="protein sequence ID" value="UXD86600.1"/>
    <property type="molecule type" value="Genomic_DNA"/>
</dbReference>
<evidence type="ECO:0000313" key="2">
    <source>
        <dbReference type="Proteomes" id="UP001065322"/>
    </source>
</evidence>
<keyword evidence="2" id="KW-1185">Reference proteome</keyword>
<proteinExistence type="predicted"/>
<accession>A0ABY6A7P2</accession>
<evidence type="ECO:0000313" key="1">
    <source>
        <dbReference type="EMBL" id="UXD86600.1"/>
    </source>
</evidence>